<keyword evidence="3 6" id="KW-0812">Transmembrane</keyword>
<evidence type="ECO:0000256" key="4">
    <source>
        <dbReference type="ARBA" id="ARBA00022989"/>
    </source>
</evidence>
<keyword evidence="5 6" id="KW-0472">Membrane</keyword>
<dbReference type="FunFam" id="1.20.1250.20:FF:000018">
    <property type="entry name" value="MFS transporter permease"/>
    <property type="match status" value="1"/>
</dbReference>
<evidence type="ECO:0000256" key="3">
    <source>
        <dbReference type="ARBA" id="ARBA00022692"/>
    </source>
</evidence>
<accession>A0A4Q8LBD0</accession>
<dbReference type="Proteomes" id="UP000292627">
    <property type="component" value="Unassembled WGS sequence"/>
</dbReference>
<dbReference type="Pfam" id="PF07690">
    <property type="entry name" value="MFS_1"/>
    <property type="match status" value="1"/>
</dbReference>
<keyword evidence="2" id="KW-0813">Transport</keyword>
<evidence type="ECO:0000313" key="9">
    <source>
        <dbReference type="Proteomes" id="UP000292627"/>
    </source>
</evidence>
<feature type="transmembrane region" description="Helical" evidence="6">
    <location>
        <begin position="121"/>
        <end position="144"/>
    </location>
</feature>
<dbReference type="GO" id="GO:0022857">
    <property type="term" value="F:transmembrane transporter activity"/>
    <property type="evidence" value="ECO:0007669"/>
    <property type="project" value="InterPro"/>
</dbReference>
<feature type="transmembrane region" description="Helical" evidence="6">
    <location>
        <begin position="289"/>
        <end position="310"/>
    </location>
</feature>
<feature type="transmembrane region" description="Helical" evidence="6">
    <location>
        <begin position="256"/>
        <end position="277"/>
    </location>
</feature>
<sequence>MSSQVQSSSATGVAEPSLADATYRKIKWRILPLIMLCYTVALIDRNVIGFARLDFMHQLGFNEVMYGIGTGMFFIGYFVFEVPSNLWLQKIGVRLTFLRIMILWGLACAAFAMMTSPTEFYLYRFLLGAAEAGFFPGVLLYITFWIPKARRASVTALFMAALPIAGMLGGPLAGTIMRLFDGALGLHGWQWLFIVEGLPACVLGVVVYYFLDNKPADAKWLTAPEKALVQADVDRDSAASPGQHHSLWQAFGDRRVYILSFVALAVFSGAAANAYWIPTIIKNSGIKDVLHVGLLSSIPFLAGLVTQFLVARHSDKVGERRWHVALCLGTAAAAWLVLGTTHLTTAPAIALLTVCTAATLGATGPFWTLPGSTFSGPKAAGSIALVTTLAGLGNVFVPMIVGVLIDKTGTLAASQLAYGTLLLAGAITIVAATRAPARP</sequence>
<dbReference type="PANTHER" id="PTHR43791:SF36">
    <property type="entry name" value="TRANSPORTER, PUTATIVE (AFU_ORTHOLOGUE AFUA_6G08340)-RELATED"/>
    <property type="match status" value="1"/>
</dbReference>
<feature type="transmembrane region" description="Helical" evidence="6">
    <location>
        <begin position="95"/>
        <end position="115"/>
    </location>
</feature>
<protein>
    <submittedName>
        <fullName evidence="8">MFS transporter</fullName>
    </submittedName>
</protein>
<evidence type="ECO:0000256" key="6">
    <source>
        <dbReference type="SAM" id="Phobius"/>
    </source>
</evidence>
<dbReference type="PROSITE" id="PS50850">
    <property type="entry name" value="MFS"/>
    <property type="match status" value="1"/>
</dbReference>
<reference evidence="8 9" key="1">
    <citation type="submission" date="2019-02" db="EMBL/GenBank/DDBJ databases">
        <title>WGS of Pseudoxanthomonas species novum from clinical isolates.</title>
        <authorList>
            <person name="Bernier A.-M."/>
            <person name="Bernard K."/>
            <person name="Vachon A."/>
        </authorList>
    </citation>
    <scope>NUCLEOTIDE SEQUENCE [LARGE SCALE GENOMIC DNA]</scope>
    <source>
        <strain evidence="8 9">NML171200</strain>
    </source>
</reference>
<evidence type="ECO:0000256" key="1">
    <source>
        <dbReference type="ARBA" id="ARBA00004141"/>
    </source>
</evidence>
<feature type="transmembrane region" description="Helical" evidence="6">
    <location>
        <begin position="30"/>
        <end position="52"/>
    </location>
</feature>
<feature type="transmembrane region" description="Helical" evidence="6">
    <location>
        <begin position="349"/>
        <end position="369"/>
    </location>
</feature>
<name>A0A4Q8LBD0_9GAMM</name>
<dbReference type="GO" id="GO:0016020">
    <property type="term" value="C:membrane"/>
    <property type="evidence" value="ECO:0007669"/>
    <property type="project" value="UniProtKB-SubCell"/>
</dbReference>
<dbReference type="CDD" id="cd17319">
    <property type="entry name" value="MFS_ExuT_GudP_like"/>
    <property type="match status" value="1"/>
</dbReference>
<proteinExistence type="predicted"/>
<dbReference type="InterPro" id="IPR020846">
    <property type="entry name" value="MFS_dom"/>
</dbReference>
<comment type="subcellular location">
    <subcellularLocation>
        <location evidence="1">Membrane</location>
        <topology evidence="1">Multi-pass membrane protein</topology>
    </subcellularLocation>
</comment>
<feature type="transmembrane region" description="Helical" evidence="6">
    <location>
        <begin position="189"/>
        <end position="211"/>
    </location>
</feature>
<dbReference type="SUPFAM" id="SSF103473">
    <property type="entry name" value="MFS general substrate transporter"/>
    <property type="match status" value="1"/>
</dbReference>
<organism evidence="8 9">
    <name type="scientific">Pseudoxanthomonas winnipegensis</name>
    <dbReference type="NCBI Taxonomy" id="2480810"/>
    <lineage>
        <taxon>Bacteria</taxon>
        <taxon>Pseudomonadati</taxon>
        <taxon>Pseudomonadota</taxon>
        <taxon>Gammaproteobacteria</taxon>
        <taxon>Lysobacterales</taxon>
        <taxon>Lysobacteraceae</taxon>
        <taxon>Pseudoxanthomonas</taxon>
    </lineage>
</organism>
<gene>
    <name evidence="8" type="ORF">EA660_09590</name>
</gene>
<feature type="transmembrane region" description="Helical" evidence="6">
    <location>
        <begin position="64"/>
        <end position="83"/>
    </location>
</feature>
<feature type="transmembrane region" description="Helical" evidence="6">
    <location>
        <begin position="322"/>
        <end position="343"/>
    </location>
</feature>
<dbReference type="AlphaFoldDB" id="A0A4Q8LBD0"/>
<dbReference type="InterPro" id="IPR036259">
    <property type="entry name" value="MFS_trans_sf"/>
</dbReference>
<keyword evidence="4 6" id="KW-1133">Transmembrane helix</keyword>
<evidence type="ECO:0000256" key="5">
    <source>
        <dbReference type="ARBA" id="ARBA00023136"/>
    </source>
</evidence>
<dbReference type="Gene3D" id="1.20.1250.20">
    <property type="entry name" value="MFS general substrate transporter like domains"/>
    <property type="match status" value="2"/>
</dbReference>
<dbReference type="InterPro" id="IPR011701">
    <property type="entry name" value="MFS"/>
</dbReference>
<dbReference type="EMBL" id="SHMC01000003">
    <property type="protein sequence ID" value="TAA25684.1"/>
    <property type="molecule type" value="Genomic_DNA"/>
</dbReference>
<dbReference type="OrthoDB" id="9773957at2"/>
<feature type="transmembrane region" description="Helical" evidence="6">
    <location>
        <begin position="156"/>
        <end position="177"/>
    </location>
</feature>
<feature type="transmembrane region" description="Helical" evidence="6">
    <location>
        <begin position="417"/>
        <end position="437"/>
    </location>
</feature>
<evidence type="ECO:0000256" key="2">
    <source>
        <dbReference type="ARBA" id="ARBA00022448"/>
    </source>
</evidence>
<evidence type="ECO:0000313" key="8">
    <source>
        <dbReference type="EMBL" id="TAA25684.1"/>
    </source>
</evidence>
<feature type="domain" description="Major facilitator superfamily (MFS) profile" evidence="7">
    <location>
        <begin position="30"/>
        <end position="439"/>
    </location>
</feature>
<feature type="transmembrane region" description="Helical" evidence="6">
    <location>
        <begin position="381"/>
        <end position="405"/>
    </location>
</feature>
<comment type="caution">
    <text evidence="8">The sequence shown here is derived from an EMBL/GenBank/DDBJ whole genome shotgun (WGS) entry which is preliminary data.</text>
</comment>
<evidence type="ECO:0000259" key="7">
    <source>
        <dbReference type="PROSITE" id="PS50850"/>
    </source>
</evidence>
<dbReference type="PANTHER" id="PTHR43791">
    <property type="entry name" value="PERMEASE-RELATED"/>
    <property type="match status" value="1"/>
</dbReference>